<gene>
    <name evidence="1" type="ORF">ASZ90_019257</name>
</gene>
<comment type="caution">
    <text evidence="1">The sequence shown here is derived from an EMBL/GenBank/DDBJ whole genome shotgun (WGS) entry which is preliminary data.</text>
</comment>
<accession>A0A0W8E3T1</accession>
<dbReference type="EMBL" id="LNQE01001884">
    <property type="protein sequence ID" value="KUG03335.1"/>
    <property type="molecule type" value="Genomic_DNA"/>
</dbReference>
<sequence length="44" mass="4905">MTILAVNGLGLVLVGAGLASFRKSKNCAFEEEVTRETRRRLKRL</sequence>
<organism evidence="1">
    <name type="scientific">hydrocarbon metagenome</name>
    <dbReference type="NCBI Taxonomy" id="938273"/>
    <lineage>
        <taxon>unclassified sequences</taxon>
        <taxon>metagenomes</taxon>
        <taxon>ecological metagenomes</taxon>
    </lineage>
</organism>
<evidence type="ECO:0000313" key="1">
    <source>
        <dbReference type="EMBL" id="KUG03335.1"/>
    </source>
</evidence>
<protein>
    <submittedName>
        <fullName evidence="1">Uncharacterized protein</fullName>
    </submittedName>
</protein>
<dbReference type="AlphaFoldDB" id="A0A0W8E3T1"/>
<reference evidence="1" key="1">
    <citation type="journal article" date="2015" name="Proc. Natl. Acad. Sci. U.S.A.">
        <title>Networks of energetic and metabolic interactions define dynamics in microbial communities.</title>
        <authorList>
            <person name="Embree M."/>
            <person name="Liu J.K."/>
            <person name="Al-Bassam M.M."/>
            <person name="Zengler K."/>
        </authorList>
    </citation>
    <scope>NUCLEOTIDE SEQUENCE</scope>
</reference>
<proteinExistence type="predicted"/>
<name>A0A0W8E3T1_9ZZZZ</name>